<proteinExistence type="predicted"/>
<dbReference type="Gene3D" id="2.120.10.10">
    <property type="match status" value="1"/>
</dbReference>
<protein>
    <submittedName>
        <fullName evidence="1">Uncharacterized protein</fullName>
    </submittedName>
</protein>
<gene>
    <name evidence="1" type="ORF">GCM10011357_29130</name>
</gene>
<sequence>MLVKKMSVMWQKCIASQAAHSAFTDLCQFNQELYCCFREASDHVSSDGLICILRLNWQGEVQAVHRIRMPKTDLRDPKLSITADGKLLLLAYGRIYVKEGRYSQPMTWFSGDGHSWSSPRALGDRNWWLWRLRWHQGVAYGIAYSRKAQRVSLYAGNPRRTFECIYPDLFSLSTHGKGYPNESDMFFDNDGRMYVLLRRDADTCTAQLGVADAPYKRWQWTDLGVYIGGPAILAIDNSRALVCGRVWTEQGPKTALLKMDLAGKRPELLQFLPSAGDNSYPGMVFNQQGLYISYYSTHERKTMVYLTRLKNVESGIQKSESTPSS</sequence>
<evidence type="ECO:0000313" key="2">
    <source>
        <dbReference type="Proteomes" id="UP000614272"/>
    </source>
</evidence>
<dbReference type="EMBL" id="BMGJ01000013">
    <property type="protein sequence ID" value="GGD72297.1"/>
    <property type="molecule type" value="Genomic_DNA"/>
</dbReference>
<keyword evidence="2" id="KW-1185">Reference proteome</keyword>
<name>A0ABQ1RMX0_9ALTE</name>
<comment type="caution">
    <text evidence="1">The sequence shown here is derived from an EMBL/GenBank/DDBJ whole genome shotgun (WGS) entry which is preliminary data.</text>
</comment>
<accession>A0ABQ1RMX0</accession>
<dbReference type="SUPFAM" id="SSF82171">
    <property type="entry name" value="DPP6 N-terminal domain-like"/>
    <property type="match status" value="1"/>
</dbReference>
<reference evidence="2" key="1">
    <citation type="journal article" date="2019" name="Int. J. Syst. Evol. Microbiol.">
        <title>The Global Catalogue of Microorganisms (GCM) 10K type strain sequencing project: providing services to taxonomists for standard genome sequencing and annotation.</title>
        <authorList>
            <consortium name="The Broad Institute Genomics Platform"/>
            <consortium name="The Broad Institute Genome Sequencing Center for Infectious Disease"/>
            <person name="Wu L."/>
            <person name="Ma J."/>
        </authorList>
    </citation>
    <scope>NUCLEOTIDE SEQUENCE [LARGE SCALE GENOMIC DNA]</scope>
    <source>
        <strain evidence="2">CGMCC 1.12923</strain>
    </source>
</reference>
<dbReference type="Proteomes" id="UP000614272">
    <property type="component" value="Unassembled WGS sequence"/>
</dbReference>
<evidence type="ECO:0000313" key="1">
    <source>
        <dbReference type="EMBL" id="GGD72297.1"/>
    </source>
</evidence>
<organism evidence="1 2">
    <name type="scientific">Lacimicrobium alkaliphilum</name>
    <dbReference type="NCBI Taxonomy" id="1526571"/>
    <lineage>
        <taxon>Bacteria</taxon>
        <taxon>Pseudomonadati</taxon>
        <taxon>Pseudomonadota</taxon>
        <taxon>Gammaproteobacteria</taxon>
        <taxon>Alteromonadales</taxon>
        <taxon>Alteromonadaceae</taxon>
        <taxon>Lacimicrobium</taxon>
    </lineage>
</organism>